<organism evidence="1 2">
    <name type="scientific">Tieghemostelium lacteum</name>
    <name type="common">Slime mold</name>
    <name type="synonym">Dictyostelium lacteum</name>
    <dbReference type="NCBI Taxonomy" id="361077"/>
    <lineage>
        <taxon>Eukaryota</taxon>
        <taxon>Amoebozoa</taxon>
        <taxon>Evosea</taxon>
        <taxon>Eumycetozoa</taxon>
        <taxon>Dictyostelia</taxon>
        <taxon>Dictyosteliales</taxon>
        <taxon>Raperosteliaceae</taxon>
        <taxon>Tieghemostelium</taxon>
    </lineage>
</organism>
<dbReference type="AlphaFoldDB" id="A0A151ZC96"/>
<dbReference type="InterPro" id="IPR027417">
    <property type="entry name" value="P-loop_NTPase"/>
</dbReference>
<dbReference type="SUPFAM" id="SSF52540">
    <property type="entry name" value="P-loop containing nucleoside triphosphate hydrolases"/>
    <property type="match status" value="1"/>
</dbReference>
<dbReference type="InParanoid" id="A0A151ZC96"/>
<protein>
    <submittedName>
        <fullName evidence="1">Uncharacterized protein</fullName>
    </submittedName>
</protein>
<proteinExistence type="predicted"/>
<dbReference type="Proteomes" id="UP000076078">
    <property type="component" value="Unassembled WGS sequence"/>
</dbReference>
<evidence type="ECO:0000313" key="2">
    <source>
        <dbReference type="Proteomes" id="UP000076078"/>
    </source>
</evidence>
<keyword evidence="2" id="KW-1185">Reference proteome</keyword>
<dbReference type="SUPFAM" id="SSF48452">
    <property type="entry name" value="TPR-like"/>
    <property type="match status" value="1"/>
</dbReference>
<reference evidence="1 2" key="1">
    <citation type="submission" date="2015-12" db="EMBL/GenBank/DDBJ databases">
        <title>Dictyostelia acquired genes for synthesis and detection of signals that induce cell-type specialization by lateral gene transfer from prokaryotes.</title>
        <authorList>
            <person name="Gloeckner G."/>
            <person name="Schaap P."/>
        </authorList>
    </citation>
    <scope>NUCLEOTIDE SEQUENCE [LARGE SCALE GENOMIC DNA]</scope>
    <source>
        <strain evidence="1 2">TK</strain>
    </source>
</reference>
<dbReference type="InterPro" id="IPR011990">
    <property type="entry name" value="TPR-like_helical_dom_sf"/>
</dbReference>
<dbReference type="Gene3D" id="1.25.40.10">
    <property type="entry name" value="Tetratricopeptide repeat domain"/>
    <property type="match status" value="1"/>
</dbReference>
<dbReference type="Gene3D" id="3.40.50.300">
    <property type="entry name" value="P-loop containing nucleotide triphosphate hydrolases"/>
    <property type="match status" value="1"/>
</dbReference>
<evidence type="ECO:0000313" key="1">
    <source>
        <dbReference type="EMBL" id="KYQ91572.1"/>
    </source>
</evidence>
<sequence length="706" mass="82576">MIGSYIPEKKYREYVDFDNNLTEFAKLYERSQVSYVGGASGVGKSTLVHHYFSTCLAGKSDQLTYWIDMNGEPDMIVFNLRDLIKRNYFIQDLEKYSRLEFLSLFYETLQLHYHAFQVTLVFDGVLSLENFQRDYIQKLEIPKGVKLVVILDGCVQSNLSPIEGQLHSVHGVNCSIPIPGLVMVPSGYLLLQQLGLLNEHPETELQLIGRILEKLSSDAAKLVNILSFLDLKELHMSVIPERFLTFVDELVSKGVIDRVALTPLIRPNRFLCSLLLAKSNPKDEFNHFRNEVMQQLQNAVAFTKETGLWEYHAIYQEKYHLLHIETCTVPRENSYSYYEVMVAMQKVNLFTRCEKYYNNARSYADEELRDHLALLHAWNLRSHFERFSYMDVHSICRKYCEPTLENALTRYRGDCYSEAITMLQDPIFKDHKEPEELLAKSLICLYTSIQSPIGLKEISYANSTVTTRISKFDEALSLLLKHNSLDNPLVVNAQKMLCLAKVGYSEYMDINTKAKYSMDWVLQTLQQCLLVLEQCQPFNHLSIIEVLNGLGKGYMEIDQYDQSLQWFNRILSYPKPLDKIIQVNRAVLGDIYHHIAILYQKTGKPDYAFEYQLKSFLEYKKIMETNDYSNNQRADFKNTLKIVINYYSSKPEKKRVLYEHLQLQLQYYKKWDLKEEIKKEQIKEHMKDLEKQFKKENPDSKDCLIQ</sequence>
<name>A0A151ZC96_TIELA</name>
<accession>A0A151ZC96</accession>
<comment type="caution">
    <text evidence="1">The sequence shown here is derived from an EMBL/GenBank/DDBJ whole genome shotgun (WGS) entry which is preliminary data.</text>
</comment>
<gene>
    <name evidence="1" type="ORF">DLAC_07342</name>
</gene>
<dbReference type="EMBL" id="LODT01000034">
    <property type="protein sequence ID" value="KYQ91572.1"/>
    <property type="molecule type" value="Genomic_DNA"/>
</dbReference>